<accession>A0A3F3PHX2</accession>
<reference evidence="2 3" key="1">
    <citation type="submission" date="2018-07" db="EMBL/GenBank/DDBJ databases">
        <title>The genomes of Aspergillus section Nigri reveals drivers in fungal speciation.</title>
        <authorList>
            <consortium name="DOE Joint Genome Institute"/>
            <person name="Vesth T.C."/>
            <person name="Nybo J."/>
            <person name="Theobald S."/>
            <person name="Brandl J."/>
            <person name="Frisvad J.C."/>
            <person name="Nielsen K.F."/>
            <person name="Lyhne E.K."/>
            <person name="Kogle M.E."/>
            <person name="Kuo A."/>
            <person name="Riley R."/>
            <person name="Clum A."/>
            <person name="Nolan M."/>
            <person name="Lipzen A."/>
            <person name="Salamov A."/>
            <person name="Henrissat B."/>
            <person name="Wiebenga A."/>
            <person name="De vries R.P."/>
            <person name="Grigoriev I.V."/>
            <person name="Mortensen U.H."/>
            <person name="Andersen M.R."/>
            <person name="Baker S.E."/>
        </authorList>
    </citation>
    <scope>NUCLEOTIDE SEQUENCE [LARGE SCALE GENOMIC DNA]</scope>
    <source>
        <strain evidence="2 3">CBS 139.54b</strain>
    </source>
</reference>
<evidence type="ECO:0000313" key="3">
    <source>
        <dbReference type="Proteomes" id="UP000253729"/>
    </source>
</evidence>
<evidence type="ECO:0000256" key="1">
    <source>
        <dbReference type="SAM" id="SignalP"/>
    </source>
</evidence>
<sequence length="286" mass="32301">MSLSLSLICVVLDCFTDHGLTPFLSGILYDDTSVHSMQRRLWSEFNICCPAVWQKQKDLTRASMKANIPLPDPCLSIAQIEIFGEELIAICDRIEKHGLVDYEVGVWEEEILSIDSIQLRMLIQLADRDSAVGESFAKQKPRRKMSKHLSMFQLCNYTLARDRLIPSFREYFETEAFRGLPKDEVYVESPLDSDALERLKPLLSLICDGPVRVILSRVMGKAKLHAPFSCLHIPVLIYESSVLDGKHLELGRGVYTDRDVGLTGKLVLMTVVPTRVKVIFESSATP</sequence>
<dbReference type="AlphaFoldDB" id="A0A3F3PHX2"/>
<name>A0A3F3PHX2_9EURO</name>
<keyword evidence="1" id="KW-0732">Signal</keyword>
<dbReference type="Proteomes" id="UP000253729">
    <property type="component" value="Unassembled WGS sequence"/>
</dbReference>
<dbReference type="GeneID" id="38141441"/>
<proteinExistence type="predicted"/>
<keyword evidence="3" id="KW-1185">Reference proteome</keyword>
<dbReference type="RefSeq" id="XP_026619375.1">
    <property type="nucleotide sequence ID" value="XM_026773085.1"/>
</dbReference>
<organism evidence="2 3">
    <name type="scientific">Aspergillus welwitschiae</name>
    <dbReference type="NCBI Taxonomy" id="1341132"/>
    <lineage>
        <taxon>Eukaryota</taxon>
        <taxon>Fungi</taxon>
        <taxon>Dikarya</taxon>
        <taxon>Ascomycota</taxon>
        <taxon>Pezizomycotina</taxon>
        <taxon>Eurotiomycetes</taxon>
        <taxon>Eurotiomycetidae</taxon>
        <taxon>Eurotiales</taxon>
        <taxon>Aspergillaceae</taxon>
        <taxon>Aspergillus</taxon>
        <taxon>Aspergillus subgen. Circumdati</taxon>
    </lineage>
</organism>
<dbReference type="EMBL" id="KZ852161">
    <property type="protein sequence ID" value="RDH26353.1"/>
    <property type="molecule type" value="Genomic_DNA"/>
</dbReference>
<feature type="signal peptide" evidence="1">
    <location>
        <begin position="1"/>
        <end position="16"/>
    </location>
</feature>
<feature type="chain" id="PRO_5017622321" evidence="1">
    <location>
        <begin position="17"/>
        <end position="286"/>
    </location>
</feature>
<evidence type="ECO:0000313" key="2">
    <source>
        <dbReference type="EMBL" id="RDH26353.1"/>
    </source>
</evidence>
<protein>
    <submittedName>
        <fullName evidence="2">Uncharacterized protein</fullName>
    </submittedName>
</protein>
<gene>
    <name evidence="2" type="ORF">BDQ94DRAFT_178235</name>
</gene>